<organism evidence="1 2">
    <name type="scientific">Candidatus Acetatifactor stercoripullorum</name>
    <dbReference type="NCBI Taxonomy" id="2838414"/>
    <lineage>
        <taxon>Bacteria</taxon>
        <taxon>Bacillati</taxon>
        <taxon>Bacillota</taxon>
        <taxon>Clostridia</taxon>
        <taxon>Lachnospirales</taxon>
        <taxon>Lachnospiraceae</taxon>
        <taxon>Acetatifactor</taxon>
    </lineage>
</organism>
<evidence type="ECO:0000313" key="2">
    <source>
        <dbReference type="Proteomes" id="UP000824265"/>
    </source>
</evidence>
<dbReference type="EMBL" id="DXGH01000010">
    <property type="protein sequence ID" value="HIW80275.1"/>
    <property type="molecule type" value="Genomic_DNA"/>
</dbReference>
<reference evidence="1" key="2">
    <citation type="submission" date="2021-04" db="EMBL/GenBank/DDBJ databases">
        <authorList>
            <person name="Gilroy R."/>
        </authorList>
    </citation>
    <scope>NUCLEOTIDE SEQUENCE</scope>
    <source>
        <strain evidence="1">CHK195-6426</strain>
    </source>
</reference>
<dbReference type="AlphaFoldDB" id="A0A9D1R3F2"/>
<comment type="caution">
    <text evidence="1">The sequence shown here is derived from an EMBL/GenBank/DDBJ whole genome shotgun (WGS) entry which is preliminary data.</text>
</comment>
<accession>A0A9D1R3F2</accession>
<sequence length="115" mass="13381">MNFLNVNIQTVQEDNVRNYMLLVSLNPELQTIPMVESEVVAGGDCRRWSGVIGRARVREYTFMQMYADGEQYVFRDNTEPMKTYLSDNGYSEQEIAEEVENIEWQKAIFLDIDIG</sequence>
<dbReference type="Proteomes" id="UP000824265">
    <property type="component" value="Unassembled WGS sequence"/>
</dbReference>
<evidence type="ECO:0000313" key="1">
    <source>
        <dbReference type="EMBL" id="HIW80275.1"/>
    </source>
</evidence>
<gene>
    <name evidence="1" type="ORF">H9742_01920</name>
</gene>
<proteinExistence type="predicted"/>
<protein>
    <submittedName>
        <fullName evidence="1">Uncharacterized protein</fullName>
    </submittedName>
</protein>
<name>A0A9D1R3F2_9FIRM</name>
<reference evidence="1" key="1">
    <citation type="journal article" date="2021" name="PeerJ">
        <title>Extensive microbial diversity within the chicken gut microbiome revealed by metagenomics and culture.</title>
        <authorList>
            <person name="Gilroy R."/>
            <person name="Ravi A."/>
            <person name="Getino M."/>
            <person name="Pursley I."/>
            <person name="Horton D.L."/>
            <person name="Alikhan N.F."/>
            <person name="Baker D."/>
            <person name="Gharbi K."/>
            <person name="Hall N."/>
            <person name="Watson M."/>
            <person name="Adriaenssens E.M."/>
            <person name="Foster-Nyarko E."/>
            <person name="Jarju S."/>
            <person name="Secka A."/>
            <person name="Antonio M."/>
            <person name="Oren A."/>
            <person name="Chaudhuri R.R."/>
            <person name="La Ragione R."/>
            <person name="Hildebrand F."/>
            <person name="Pallen M.J."/>
        </authorList>
    </citation>
    <scope>NUCLEOTIDE SEQUENCE</scope>
    <source>
        <strain evidence="1">CHK195-6426</strain>
    </source>
</reference>